<protein>
    <submittedName>
        <fullName evidence="12">MFS general substrate transporter</fullName>
    </submittedName>
</protein>
<dbReference type="PROSITE" id="PS00216">
    <property type="entry name" value="SUGAR_TRANSPORT_1"/>
    <property type="match status" value="2"/>
</dbReference>
<name>A0A2G8S6F1_9APHY</name>
<keyword evidence="3 9" id="KW-0813">Transport</keyword>
<dbReference type="FunFam" id="1.20.1250.20:FF:000073">
    <property type="entry name" value="MFS myo-inositol transporter, putative"/>
    <property type="match status" value="1"/>
</dbReference>
<feature type="transmembrane region" description="Helical" evidence="10">
    <location>
        <begin position="50"/>
        <end position="68"/>
    </location>
</feature>
<evidence type="ECO:0000256" key="7">
    <source>
        <dbReference type="ARBA" id="ARBA00023136"/>
    </source>
</evidence>
<feature type="transmembrane region" description="Helical" evidence="10">
    <location>
        <begin position="410"/>
        <end position="432"/>
    </location>
</feature>
<keyword evidence="13" id="KW-1185">Reference proteome</keyword>
<evidence type="ECO:0000259" key="11">
    <source>
        <dbReference type="PROSITE" id="PS50850"/>
    </source>
</evidence>
<dbReference type="GO" id="GO:0005365">
    <property type="term" value="F:myo-inositol transmembrane transporter activity"/>
    <property type="evidence" value="ECO:0007669"/>
    <property type="project" value="UniProtKB-ARBA"/>
</dbReference>
<evidence type="ECO:0000256" key="4">
    <source>
        <dbReference type="ARBA" id="ARBA00022475"/>
    </source>
</evidence>
<feature type="transmembrane region" description="Helical" evidence="10">
    <location>
        <begin position="182"/>
        <end position="205"/>
    </location>
</feature>
<evidence type="ECO:0000256" key="1">
    <source>
        <dbReference type="ARBA" id="ARBA00004651"/>
    </source>
</evidence>
<comment type="caution">
    <text evidence="12">The sequence shown here is derived from an EMBL/GenBank/DDBJ whole genome shotgun (WGS) entry which is preliminary data.</text>
</comment>
<dbReference type="InterPro" id="IPR020846">
    <property type="entry name" value="MFS_dom"/>
</dbReference>
<proteinExistence type="inferred from homology"/>
<organism evidence="12 13">
    <name type="scientific">Ganoderma sinense ZZ0214-1</name>
    <dbReference type="NCBI Taxonomy" id="1077348"/>
    <lineage>
        <taxon>Eukaryota</taxon>
        <taxon>Fungi</taxon>
        <taxon>Dikarya</taxon>
        <taxon>Basidiomycota</taxon>
        <taxon>Agaricomycotina</taxon>
        <taxon>Agaricomycetes</taxon>
        <taxon>Polyporales</taxon>
        <taxon>Polyporaceae</taxon>
        <taxon>Ganoderma</taxon>
    </lineage>
</organism>
<gene>
    <name evidence="12" type="ORF">GSI_09166</name>
</gene>
<dbReference type="Proteomes" id="UP000230002">
    <property type="component" value="Unassembled WGS sequence"/>
</dbReference>
<dbReference type="NCBIfam" id="TIGR00879">
    <property type="entry name" value="SP"/>
    <property type="match status" value="1"/>
</dbReference>
<comment type="similarity">
    <text evidence="2 9">Belongs to the major facilitator superfamily. Sugar transporter (TC 2.A.1.1) family.</text>
</comment>
<dbReference type="InterPro" id="IPR036259">
    <property type="entry name" value="MFS_trans_sf"/>
</dbReference>
<dbReference type="GO" id="GO:1904679">
    <property type="term" value="P:myo-inositol import across plasma membrane"/>
    <property type="evidence" value="ECO:0007669"/>
    <property type="project" value="UniProtKB-ARBA"/>
</dbReference>
<dbReference type="Gene3D" id="1.20.1250.20">
    <property type="entry name" value="MFS general substrate transporter like domains"/>
    <property type="match status" value="1"/>
</dbReference>
<feature type="transmembrane region" description="Helical" evidence="10">
    <location>
        <begin position="369"/>
        <end position="390"/>
    </location>
</feature>
<feature type="transmembrane region" description="Helical" evidence="10">
    <location>
        <begin position="152"/>
        <end position="170"/>
    </location>
</feature>
<dbReference type="Pfam" id="PF00083">
    <property type="entry name" value="Sugar_tr"/>
    <property type="match status" value="1"/>
</dbReference>
<feature type="transmembrane region" description="Helical" evidence="10">
    <location>
        <begin position="211"/>
        <end position="232"/>
    </location>
</feature>
<feature type="domain" description="Major facilitator superfamily (MFS) profile" evidence="11">
    <location>
        <begin position="55"/>
        <end position="500"/>
    </location>
</feature>
<dbReference type="PROSITE" id="PS50850">
    <property type="entry name" value="MFS"/>
    <property type="match status" value="1"/>
</dbReference>
<evidence type="ECO:0000256" key="8">
    <source>
        <dbReference type="ARBA" id="ARBA00049119"/>
    </source>
</evidence>
<sequence>MAMSIEKAPENVNDDKGKDTQVVENIENVASPQEISEARVVAEGVERTTMFVWLLVSCVSISGLLFGYDTGVISGALVTIGGDLGPAELSSGQKELITSSTTFGALLGGLTAGMLSDFLGRKPVLAIADVIFIGGAIGQAVCHTVWSMIGGRFLVGIGVGIAACVAPLYIQELSPTRVRGRMVVVSAAAVTGAQVLAYAVDAAFANTHRGWRWMVGLGAVPAGLQCIFLFFLPESPRIMIKRQKIEAARAIMAKIYSHATPEQVDLMVKSLAEAVKQSVEISNNTTLLQRIHLILFNGINRRALIVACGLQAFQQLCGFNTLMYYSATLFKEIGFDQPTAVGLIVSGTNFLFTLFALKYIDIIGRRKIMIWTAPVMVFGLVLASVSFYFMTKKTGGNLVDGTHYSHTWSAIVLLAMILFVASFATGLGNVPWQQGELFALEVRGIGTSLATATNWTSNLIIGATYLSLMGRITPSGAFGLYAGLSLLGWLFCVFAYPETAGLSLEEVTLIFRDGFGIRESERLRKEKRALQRGERGETA</sequence>
<dbReference type="PANTHER" id="PTHR48020">
    <property type="entry name" value="PROTON MYO-INOSITOL COTRANSPORTER"/>
    <property type="match status" value="1"/>
</dbReference>
<dbReference type="GO" id="GO:0005886">
    <property type="term" value="C:plasma membrane"/>
    <property type="evidence" value="ECO:0007669"/>
    <property type="project" value="UniProtKB-SubCell"/>
</dbReference>
<dbReference type="PROSITE" id="PS00217">
    <property type="entry name" value="SUGAR_TRANSPORT_2"/>
    <property type="match status" value="1"/>
</dbReference>
<feature type="transmembrane region" description="Helical" evidence="10">
    <location>
        <begin position="478"/>
        <end position="496"/>
    </location>
</feature>
<feature type="transmembrane region" description="Helical" evidence="10">
    <location>
        <begin position="303"/>
        <end position="327"/>
    </location>
</feature>
<dbReference type="SUPFAM" id="SSF103473">
    <property type="entry name" value="MFS general substrate transporter"/>
    <property type="match status" value="1"/>
</dbReference>
<evidence type="ECO:0000256" key="2">
    <source>
        <dbReference type="ARBA" id="ARBA00010992"/>
    </source>
</evidence>
<dbReference type="STRING" id="1077348.A0A2G8S6F1"/>
<comment type="subcellular location">
    <subcellularLocation>
        <location evidence="1">Cell membrane</location>
        <topology evidence="1">Multi-pass membrane protein</topology>
    </subcellularLocation>
</comment>
<evidence type="ECO:0000256" key="6">
    <source>
        <dbReference type="ARBA" id="ARBA00022989"/>
    </source>
</evidence>
<evidence type="ECO:0000256" key="10">
    <source>
        <dbReference type="SAM" id="Phobius"/>
    </source>
</evidence>
<keyword evidence="6 10" id="KW-1133">Transmembrane helix</keyword>
<feature type="transmembrane region" description="Helical" evidence="10">
    <location>
        <begin position="124"/>
        <end position="146"/>
    </location>
</feature>
<dbReference type="InterPro" id="IPR050814">
    <property type="entry name" value="Myo-inositol_Transporter"/>
</dbReference>
<accession>A0A2G8S6F1</accession>
<evidence type="ECO:0000313" key="12">
    <source>
        <dbReference type="EMBL" id="PIL29118.1"/>
    </source>
</evidence>
<reference evidence="12 13" key="1">
    <citation type="journal article" date="2015" name="Sci. Rep.">
        <title>Chromosome-level genome map provides insights into diverse defense mechanisms in the medicinal fungus Ganoderma sinense.</title>
        <authorList>
            <person name="Zhu Y."/>
            <person name="Xu J."/>
            <person name="Sun C."/>
            <person name="Zhou S."/>
            <person name="Xu H."/>
            <person name="Nelson D.R."/>
            <person name="Qian J."/>
            <person name="Song J."/>
            <person name="Luo H."/>
            <person name="Xiang L."/>
            <person name="Li Y."/>
            <person name="Xu Z."/>
            <person name="Ji A."/>
            <person name="Wang L."/>
            <person name="Lu S."/>
            <person name="Hayward A."/>
            <person name="Sun W."/>
            <person name="Li X."/>
            <person name="Schwartz D.C."/>
            <person name="Wang Y."/>
            <person name="Chen S."/>
        </authorList>
    </citation>
    <scope>NUCLEOTIDE SEQUENCE [LARGE SCALE GENOMIC DNA]</scope>
    <source>
        <strain evidence="12 13">ZZ0214-1</strain>
    </source>
</reference>
<dbReference type="OrthoDB" id="6339427at2759"/>
<dbReference type="InterPro" id="IPR005829">
    <property type="entry name" value="Sugar_transporter_CS"/>
</dbReference>
<dbReference type="AlphaFoldDB" id="A0A2G8S6F1"/>
<comment type="catalytic activity">
    <reaction evidence="8">
        <text>myo-inositol(out) + H(+)(out) = myo-inositol(in) + H(+)(in)</text>
        <dbReference type="Rhea" id="RHEA:60364"/>
        <dbReference type="ChEBI" id="CHEBI:15378"/>
        <dbReference type="ChEBI" id="CHEBI:17268"/>
    </reaction>
</comment>
<dbReference type="InterPro" id="IPR005828">
    <property type="entry name" value="MFS_sugar_transport-like"/>
</dbReference>
<keyword evidence="5 10" id="KW-0812">Transmembrane</keyword>
<dbReference type="PANTHER" id="PTHR48020:SF12">
    <property type="entry name" value="PROTON MYO-INOSITOL COTRANSPORTER"/>
    <property type="match status" value="1"/>
</dbReference>
<keyword evidence="4" id="KW-1003">Cell membrane</keyword>
<dbReference type="PRINTS" id="PR00171">
    <property type="entry name" value="SUGRTRNSPORT"/>
</dbReference>
<evidence type="ECO:0000256" key="5">
    <source>
        <dbReference type="ARBA" id="ARBA00022692"/>
    </source>
</evidence>
<dbReference type="EMBL" id="AYKW01000023">
    <property type="protein sequence ID" value="PIL29118.1"/>
    <property type="molecule type" value="Genomic_DNA"/>
</dbReference>
<evidence type="ECO:0000256" key="3">
    <source>
        <dbReference type="ARBA" id="ARBA00022448"/>
    </source>
</evidence>
<evidence type="ECO:0000313" key="13">
    <source>
        <dbReference type="Proteomes" id="UP000230002"/>
    </source>
</evidence>
<evidence type="ECO:0000256" key="9">
    <source>
        <dbReference type="RuleBase" id="RU003346"/>
    </source>
</evidence>
<feature type="transmembrane region" description="Helical" evidence="10">
    <location>
        <begin position="444"/>
        <end position="466"/>
    </location>
</feature>
<dbReference type="InterPro" id="IPR003663">
    <property type="entry name" value="Sugar/inositol_transpt"/>
</dbReference>
<feature type="transmembrane region" description="Helical" evidence="10">
    <location>
        <begin position="339"/>
        <end position="357"/>
    </location>
</feature>
<keyword evidence="7 10" id="KW-0472">Membrane</keyword>